<gene>
    <name evidence="3" type="ORF">PGX00_11655</name>
</gene>
<dbReference type="InterPro" id="IPR025517">
    <property type="entry name" value="DUF4405"/>
</dbReference>
<comment type="caution">
    <text evidence="3">The sequence shown here is derived from an EMBL/GenBank/DDBJ whole genome shotgun (WGS) entry which is preliminary data.</text>
</comment>
<accession>A0ABT4YT97</accession>
<reference evidence="3 4" key="1">
    <citation type="submission" date="2023-01" db="EMBL/GenBank/DDBJ databases">
        <title>Vibrio sp. KJ40-1 sp.nov, isolated from marine algae.</title>
        <authorList>
            <person name="Butt M."/>
            <person name="Kim J.M.J."/>
            <person name="Jeon C.O.C."/>
        </authorList>
    </citation>
    <scope>NUCLEOTIDE SEQUENCE [LARGE SCALE GENOMIC DNA]</scope>
    <source>
        <strain evidence="3 4">KJ40-1</strain>
    </source>
</reference>
<evidence type="ECO:0000313" key="3">
    <source>
        <dbReference type="EMBL" id="MDB1124274.1"/>
    </source>
</evidence>
<feature type="transmembrane region" description="Helical" evidence="1">
    <location>
        <begin position="12"/>
        <end position="32"/>
    </location>
</feature>
<proteinExistence type="predicted"/>
<dbReference type="EMBL" id="JAQLOI010000001">
    <property type="protein sequence ID" value="MDB1124274.1"/>
    <property type="molecule type" value="Genomic_DNA"/>
</dbReference>
<evidence type="ECO:0000259" key="2">
    <source>
        <dbReference type="Pfam" id="PF14358"/>
    </source>
</evidence>
<feature type="transmembrane region" description="Helical" evidence="1">
    <location>
        <begin position="44"/>
        <end position="62"/>
    </location>
</feature>
<keyword evidence="1" id="KW-0812">Transmembrane</keyword>
<keyword evidence="1" id="KW-1133">Transmembrane helix</keyword>
<protein>
    <submittedName>
        <fullName evidence="3">DUF4405 domain-containing protein</fullName>
    </submittedName>
</protein>
<sequence>MLNKLTDKSWLSPFLAVTYLAVSVTGVCLLFHIDFYGIRPIHDWGGLAFVIAGVLHSIVNWRKFTSYFTRSIERQKAIWGAGVATALVAVLLVSMGSGKDGHRHRDHHERVHASVKADVSSYANLE</sequence>
<keyword evidence="1" id="KW-0472">Membrane</keyword>
<dbReference type="Pfam" id="PF14358">
    <property type="entry name" value="DUF4405"/>
    <property type="match status" value="1"/>
</dbReference>
<evidence type="ECO:0000313" key="4">
    <source>
        <dbReference type="Proteomes" id="UP001210678"/>
    </source>
</evidence>
<keyword evidence="4" id="KW-1185">Reference proteome</keyword>
<name>A0ABT4YT97_9VIBR</name>
<feature type="domain" description="Flavinylation-associated cytochrome" evidence="2">
    <location>
        <begin position="10"/>
        <end position="61"/>
    </location>
</feature>
<dbReference type="Proteomes" id="UP001210678">
    <property type="component" value="Unassembled WGS sequence"/>
</dbReference>
<dbReference type="RefSeq" id="WP_272136434.1">
    <property type="nucleotide sequence ID" value="NZ_JAQLOI010000001.1"/>
</dbReference>
<feature type="transmembrane region" description="Helical" evidence="1">
    <location>
        <begin position="77"/>
        <end position="95"/>
    </location>
</feature>
<evidence type="ECO:0000256" key="1">
    <source>
        <dbReference type="SAM" id="Phobius"/>
    </source>
</evidence>
<organism evidence="3 4">
    <name type="scientific">Vibrio algarum</name>
    <dbReference type="NCBI Taxonomy" id="3020714"/>
    <lineage>
        <taxon>Bacteria</taxon>
        <taxon>Pseudomonadati</taxon>
        <taxon>Pseudomonadota</taxon>
        <taxon>Gammaproteobacteria</taxon>
        <taxon>Vibrionales</taxon>
        <taxon>Vibrionaceae</taxon>
        <taxon>Vibrio</taxon>
    </lineage>
</organism>